<dbReference type="OrthoDB" id="7608935at2759"/>
<evidence type="ECO:0000313" key="5">
    <source>
        <dbReference type="Proteomes" id="UP000019473"/>
    </source>
</evidence>
<protein>
    <recommendedName>
        <fullName evidence="3">CCHC-type domain-containing protein</fullName>
    </recommendedName>
</protein>
<organism evidence="4 5">
    <name type="scientific">Cladophialophora yegresii CBS 114405</name>
    <dbReference type="NCBI Taxonomy" id="1182544"/>
    <lineage>
        <taxon>Eukaryota</taxon>
        <taxon>Fungi</taxon>
        <taxon>Dikarya</taxon>
        <taxon>Ascomycota</taxon>
        <taxon>Pezizomycotina</taxon>
        <taxon>Eurotiomycetes</taxon>
        <taxon>Chaetothyriomycetidae</taxon>
        <taxon>Chaetothyriales</taxon>
        <taxon>Herpotrichiellaceae</taxon>
        <taxon>Cladophialophora</taxon>
    </lineage>
</organism>
<evidence type="ECO:0000256" key="1">
    <source>
        <dbReference type="PROSITE-ProRule" id="PRU00047"/>
    </source>
</evidence>
<evidence type="ECO:0000256" key="2">
    <source>
        <dbReference type="SAM" id="MobiDB-lite"/>
    </source>
</evidence>
<keyword evidence="1" id="KW-0479">Metal-binding</keyword>
<dbReference type="PROSITE" id="PS50158">
    <property type="entry name" value="ZF_CCHC"/>
    <property type="match status" value="1"/>
</dbReference>
<dbReference type="GO" id="GO:0008270">
    <property type="term" value="F:zinc ion binding"/>
    <property type="evidence" value="ECO:0007669"/>
    <property type="project" value="UniProtKB-KW"/>
</dbReference>
<dbReference type="RefSeq" id="XP_007759082.1">
    <property type="nucleotide sequence ID" value="XM_007760892.1"/>
</dbReference>
<feature type="compositionally biased region" description="Polar residues" evidence="2">
    <location>
        <begin position="100"/>
        <end position="117"/>
    </location>
</feature>
<accession>W9VM08</accession>
<feature type="compositionally biased region" description="Polar residues" evidence="2">
    <location>
        <begin position="1"/>
        <end position="12"/>
    </location>
</feature>
<dbReference type="VEuPathDB" id="FungiDB:A1O7_06892"/>
<gene>
    <name evidence="4" type="ORF">A1O7_06892</name>
</gene>
<dbReference type="GO" id="GO:0003676">
    <property type="term" value="F:nucleic acid binding"/>
    <property type="evidence" value="ECO:0007669"/>
    <property type="project" value="InterPro"/>
</dbReference>
<keyword evidence="1" id="KW-0863">Zinc-finger</keyword>
<reference evidence="4 5" key="1">
    <citation type="submission" date="2013-03" db="EMBL/GenBank/DDBJ databases">
        <title>The Genome Sequence of Cladophialophora yegresii CBS 114405.</title>
        <authorList>
            <consortium name="The Broad Institute Genomics Platform"/>
            <person name="Cuomo C."/>
            <person name="de Hoog S."/>
            <person name="Gorbushina A."/>
            <person name="Walker B."/>
            <person name="Young S.K."/>
            <person name="Zeng Q."/>
            <person name="Gargeya S."/>
            <person name="Fitzgerald M."/>
            <person name="Haas B."/>
            <person name="Abouelleil A."/>
            <person name="Allen A.W."/>
            <person name="Alvarado L."/>
            <person name="Arachchi H.M."/>
            <person name="Berlin A.M."/>
            <person name="Chapman S.B."/>
            <person name="Gainer-Dewar J."/>
            <person name="Goldberg J."/>
            <person name="Griggs A."/>
            <person name="Gujja S."/>
            <person name="Hansen M."/>
            <person name="Howarth C."/>
            <person name="Imamovic A."/>
            <person name="Ireland A."/>
            <person name="Larimer J."/>
            <person name="McCowan C."/>
            <person name="Murphy C."/>
            <person name="Pearson M."/>
            <person name="Poon T.W."/>
            <person name="Priest M."/>
            <person name="Roberts A."/>
            <person name="Saif S."/>
            <person name="Shea T."/>
            <person name="Sisk P."/>
            <person name="Sykes S."/>
            <person name="Wortman J."/>
            <person name="Nusbaum C."/>
            <person name="Birren B."/>
        </authorList>
    </citation>
    <scope>NUCLEOTIDE SEQUENCE [LARGE SCALE GENOMIC DNA]</scope>
    <source>
        <strain evidence="4 5">CBS 114405</strain>
    </source>
</reference>
<dbReference type="AlphaFoldDB" id="W9VM08"/>
<dbReference type="GeneID" id="19181467"/>
<dbReference type="EMBL" id="AMGW01000005">
    <property type="protein sequence ID" value="EXJ56548.1"/>
    <property type="molecule type" value="Genomic_DNA"/>
</dbReference>
<evidence type="ECO:0000259" key="3">
    <source>
        <dbReference type="PROSITE" id="PS50158"/>
    </source>
</evidence>
<dbReference type="HOGENOM" id="CLU_1326257_0_0_1"/>
<sequence length="207" mass="22168">MAANSGYGNNRLATGFRQMPLPQPRPVMRRSPDPPQAATSLGASAYETIEISDDEEESDGGMVINVGNSEHEDASDSMDVDEVYGAQSRGGVAEAHSSARETPQSLSSTGHEAHSQLQGDLERFVNVVSTESSGTNSSIHACQRLVDLSPEDLENQLKYAFFDLDPDTIDLDQPAVCLSCLQPGHAERNCPEISLLSPASAVLKVPR</sequence>
<feature type="domain" description="CCHC-type" evidence="3">
    <location>
        <begin position="177"/>
        <end position="192"/>
    </location>
</feature>
<keyword evidence="5" id="KW-1185">Reference proteome</keyword>
<dbReference type="STRING" id="1182544.W9VM08"/>
<keyword evidence="1" id="KW-0862">Zinc</keyword>
<evidence type="ECO:0000313" key="4">
    <source>
        <dbReference type="EMBL" id="EXJ56548.1"/>
    </source>
</evidence>
<dbReference type="Proteomes" id="UP000019473">
    <property type="component" value="Unassembled WGS sequence"/>
</dbReference>
<feature type="compositionally biased region" description="Acidic residues" evidence="2">
    <location>
        <begin position="50"/>
        <end position="59"/>
    </location>
</feature>
<comment type="caution">
    <text evidence="4">The sequence shown here is derived from an EMBL/GenBank/DDBJ whole genome shotgun (WGS) entry which is preliminary data.</text>
</comment>
<proteinExistence type="predicted"/>
<feature type="region of interest" description="Disordered" evidence="2">
    <location>
        <begin position="1"/>
        <end position="117"/>
    </location>
</feature>
<dbReference type="InterPro" id="IPR001878">
    <property type="entry name" value="Znf_CCHC"/>
</dbReference>
<name>W9VM08_9EURO</name>